<dbReference type="Pfam" id="PF14336">
    <property type="entry name" value="GLUCM-like_C"/>
    <property type="match status" value="1"/>
</dbReference>
<gene>
    <name evidence="2" type="ORF">KQI82_09360</name>
</gene>
<evidence type="ECO:0000313" key="3">
    <source>
        <dbReference type="Proteomes" id="UP000787672"/>
    </source>
</evidence>
<evidence type="ECO:0000259" key="1">
    <source>
        <dbReference type="Pfam" id="PF14336"/>
    </source>
</evidence>
<dbReference type="EMBL" id="JAHLQN010000001">
    <property type="protein sequence ID" value="MBU5627112.1"/>
    <property type="molecule type" value="Genomic_DNA"/>
</dbReference>
<dbReference type="Proteomes" id="UP000787672">
    <property type="component" value="Unassembled WGS sequence"/>
</dbReference>
<reference evidence="2 3" key="1">
    <citation type="submission" date="2021-06" db="EMBL/GenBank/DDBJ databases">
        <authorList>
            <person name="Sun Q."/>
            <person name="Li D."/>
        </authorList>
    </citation>
    <scope>NUCLEOTIDE SEQUENCE [LARGE SCALE GENOMIC DNA]</scope>
    <source>
        <strain evidence="2 3">MSJ-2</strain>
    </source>
</reference>
<dbReference type="PANTHER" id="PTHR32022:SF10">
    <property type="entry name" value="D-GLUTAMATE CYCLASE, MITOCHONDRIAL"/>
    <property type="match status" value="1"/>
</dbReference>
<dbReference type="PANTHER" id="PTHR32022">
    <property type="entry name" value="D-GLUTAMATE CYCLASE, MITOCHONDRIAL"/>
    <property type="match status" value="1"/>
</dbReference>
<evidence type="ECO:0000313" key="2">
    <source>
        <dbReference type="EMBL" id="MBU5627112.1"/>
    </source>
</evidence>
<proteinExistence type="predicted"/>
<dbReference type="InterPro" id="IPR025504">
    <property type="entry name" value="GLUCM_C"/>
</dbReference>
<comment type="caution">
    <text evidence="2">The sequence shown here is derived from an EMBL/GenBank/DDBJ whole genome shotgun (WGS) entry which is preliminary data.</text>
</comment>
<keyword evidence="3" id="KW-1185">Reference proteome</keyword>
<organism evidence="2 3">
    <name type="scientific">Dysosmobacter acutus</name>
    <dbReference type="NCBI Taxonomy" id="2841504"/>
    <lineage>
        <taxon>Bacteria</taxon>
        <taxon>Bacillati</taxon>
        <taxon>Bacillota</taxon>
        <taxon>Clostridia</taxon>
        <taxon>Eubacteriales</taxon>
        <taxon>Oscillospiraceae</taxon>
        <taxon>Dysosmobacter</taxon>
    </lineage>
</organism>
<accession>A0ABS6FC17</accession>
<feature type="domain" description="D-glutamate cyclase-like C-terminal" evidence="1">
    <location>
        <begin position="21"/>
        <end position="327"/>
    </location>
</feature>
<dbReference type="RefSeq" id="WP_216632506.1">
    <property type="nucleotide sequence ID" value="NZ_JAHLQN010000001.1"/>
</dbReference>
<protein>
    <submittedName>
        <fullName evidence="2">DUF4392 domain-containing protein</fullName>
    </submittedName>
</protein>
<name>A0ABS6FC17_9FIRM</name>
<sequence length="355" mass="38260">MTMTRKDLLELSIGENIDRLITLDMRGCGIPRILYAGAREQTKEPVCLHGTKALYSLLREDDYLFFMTGFVFEPYGKGELDGLTGTVMITRALLMACKIKPVIFCEEKLTSAVRNVLQSAGINACGSIEEIETLPNSAAVIGISLEPAEAAQQCKVMLERTIPKAVFAIEKPGKNVHGVYHQGTGTDVSRLCAKLDSLFTICQERGIPTFAIGDLGNEIGLGKIGETIRAYIPQGDHCICGCDGGLCVATSADHLIVATTSDWACYGVTAALAAITGKPDLIPTAAIEKRVCECANDNDLIDGSGRVIPSIDGIALDFNMMLVEMLRQVVTYPLQAIDLHSATYDAVLKKGFFES</sequence>